<name>A0ABT3VHQ5_9ACTN</name>
<proteinExistence type="predicted"/>
<evidence type="ECO:0000313" key="3">
    <source>
        <dbReference type="EMBL" id="MCX4237838.1"/>
    </source>
</evidence>
<dbReference type="PANTHER" id="PTHR35848">
    <property type="entry name" value="OXALATE-BINDING PROTEIN"/>
    <property type="match status" value="1"/>
</dbReference>
<dbReference type="SUPFAM" id="SSF51182">
    <property type="entry name" value="RmlC-like cupins"/>
    <property type="match status" value="1"/>
</dbReference>
<protein>
    <submittedName>
        <fullName evidence="3">Cupin domain-containing protein</fullName>
    </submittedName>
</protein>
<comment type="caution">
    <text evidence="3">The sequence shown here is derived from an EMBL/GenBank/DDBJ whole genome shotgun (WGS) entry which is preliminary data.</text>
</comment>
<accession>A0ABT3VHQ5</accession>
<dbReference type="Gene3D" id="2.60.120.10">
    <property type="entry name" value="Jelly Rolls"/>
    <property type="match status" value="2"/>
</dbReference>
<dbReference type="EMBL" id="JAIFZO010000002">
    <property type="protein sequence ID" value="MCX4237838.1"/>
    <property type="molecule type" value="Genomic_DNA"/>
</dbReference>
<organism evidence="3 4">
    <name type="scientific">Streptomyces ortus</name>
    <dbReference type="NCBI Taxonomy" id="2867268"/>
    <lineage>
        <taxon>Bacteria</taxon>
        <taxon>Bacillati</taxon>
        <taxon>Actinomycetota</taxon>
        <taxon>Actinomycetes</taxon>
        <taxon>Kitasatosporales</taxon>
        <taxon>Streptomycetaceae</taxon>
        <taxon>Streptomyces</taxon>
    </lineage>
</organism>
<feature type="domain" description="Cupin type-2" evidence="2">
    <location>
        <begin position="203"/>
        <end position="269"/>
    </location>
</feature>
<dbReference type="Proteomes" id="UP001165590">
    <property type="component" value="Unassembled WGS sequence"/>
</dbReference>
<evidence type="ECO:0000259" key="2">
    <source>
        <dbReference type="Pfam" id="PF07883"/>
    </source>
</evidence>
<dbReference type="InterPro" id="IPR011051">
    <property type="entry name" value="RmlC_Cupin_sf"/>
</dbReference>
<dbReference type="Pfam" id="PF07883">
    <property type="entry name" value="Cupin_2"/>
    <property type="match status" value="2"/>
</dbReference>
<feature type="domain" description="Cupin type-2" evidence="2">
    <location>
        <begin position="46"/>
        <end position="112"/>
    </location>
</feature>
<dbReference type="RefSeq" id="WP_267030198.1">
    <property type="nucleotide sequence ID" value="NZ_JAIFZO010000002.1"/>
</dbReference>
<keyword evidence="4" id="KW-1185">Reference proteome</keyword>
<reference evidence="3" key="1">
    <citation type="journal article" date="2022" name="bioRxiv">
        <title>Discovery and biosynthetic assessment of Streptomyces ortus sp nov. isolated from a deep-sea sponge.</title>
        <authorList>
            <person name="Williams S.E."/>
        </authorList>
    </citation>
    <scope>NUCLEOTIDE SEQUENCE</scope>
    <source>
        <strain evidence="3">A15ISP2-DRY2</strain>
    </source>
</reference>
<evidence type="ECO:0000256" key="1">
    <source>
        <dbReference type="ARBA" id="ARBA00022723"/>
    </source>
</evidence>
<dbReference type="InterPro" id="IPR014710">
    <property type="entry name" value="RmlC-like_jellyroll"/>
</dbReference>
<evidence type="ECO:0000313" key="4">
    <source>
        <dbReference type="Proteomes" id="UP001165590"/>
    </source>
</evidence>
<gene>
    <name evidence="3" type="ORF">K3769_34730</name>
</gene>
<sequence>MTHHVIRRAADATFAAQPQLPYSAVGSTRRTIVGEEDGSVHTGFGVCELTPDGAIGAHVHSYEESFHLLSGTVILDTSEGSYLLEEGDYGLLPTGVPHAWRGGGDTVARWADMLAPVPRARYGHDTQAVPALAVREPVRIDVRDPRTRSFGHFEPAQMDPGKQSQDLLAVSASMRTALLVYSGITVKTMVDADLGAVASTMFMVQYAADGVAGAHDHPFEETYLIVEGAVDATFDGERYRLGVGDAAWAGAGCVHGFSNVGTGPVRWLETQAPQPPSRHSYRFARDWDHLRDVLDRDVLDWDVMDRNVLEEEP</sequence>
<keyword evidence="1" id="KW-0479">Metal-binding</keyword>
<dbReference type="InterPro" id="IPR051610">
    <property type="entry name" value="GPI/OXD"/>
</dbReference>
<dbReference type="InterPro" id="IPR013096">
    <property type="entry name" value="Cupin_2"/>
</dbReference>